<accession>A0A974C965</accession>
<dbReference type="Pfam" id="PF23756">
    <property type="entry name" value="Beta-prop_HPS5"/>
    <property type="match status" value="1"/>
</dbReference>
<organism evidence="4 5">
    <name type="scientific">Xenopus laevis</name>
    <name type="common">African clawed frog</name>
    <dbReference type="NCBI Taxonomy" id="8355"/>
    <lineage>
        <taxon>Eukaryota</taxon>
        <taxon>Metazoa</taxon>
        <taxon>Chordata</taxon>
        <taxon>Craniata</taxon>
        <taxon>Vertebrata</taxon>
        <taxon>Euteleostomi</taxon>
        <taxon>Amphibia</taxon>
        <taxon>Batrachia</taxon>
        <taxon>Anura</taxon>
        <taxon>Pipoidea</taxon>
        <taxon>Pipidae</taxon>
        <taxon>Xenopodinae</taxon>
        <taxon>Xenopus</taxon>
        <taxon>Xenopus</taxon>
    </lineage>
</organism>
<dbReference type="InterPro" id="IPR006624">
    <property type="entry name" value="Beta-propeller_rpt_TECPR"/>
</dbReference>
<feature type="compositionally biased region" description="Polar residues" evidence="2">
    <location>
        <begin position="500"/>
        <end position="515"/>
    </location>
</feature>
<dbReference type="OMA" id="WFRTGVC"/>
<evidence type="ECO:0000313" key="5">
    <source>
        <dbReference type="Proteomes" id="UP000694892"/>
    </source>
</evidence>
<evidence type="ECO:0000259" key="3">
    <source>
        <dbReference type="Pfam" id="PF23756"/>
    </source>
</evidence>
<dbReference type="Pfam" id="PF19193">
    <property type="entry name" value="Tectonin"/>
    <property type="match status" value="1"/>
</dbReference>
<sequence>MAAQQVGTFKEFCPLYSILNAIPAKVQKGFRSILVYLTALDANSDFIAVGSSIGMLYLYCRHTSQMKKYSLEGKTESISVVKLLSCFDDLVAVGTVSGRVAVFQLVSPLPGRNKQLRRFDVLGVHKSNINALAWSPNGMKLFSGDDRGKIIQSDLDFDKGSCNPSLILEEPSSVVQLDYSQKVLLVSTSQRCLLFYTEEKAVKQVGTQPRKSNGKYGACFTPGLCKQSDLKLFASRPGLRLWKSDVHGYVQSTFILKDMLSKGLEPFELYPRLENSNQDRFVLSEKHFGLMYCFLYEGWVLSWDEYSIYIIDTVNQAVIGGLESSGDIVSVSCTNNEIFFLKGDREIIRISNMPEGALSASLHSPFRAHTPVFIEDGKHHIGTLSEIKENDQIDVQSIKTEKIQLCAIEDEESLVDQATDLKSRTCSLSTDQVKSRSSSINSIDSGFSLTATAEPVSPSNGQRPASQRFSIISNEEFEQELVVKSMKVKKKKKKRHENGLKNQDACSLESTPSTDSPLTLNSDFFSVTESFPVSSIDHLSSQESLFNGKYQGALDDSSIDVFSAVQPEETIAAILDNESNHSAKQMEQLFDVIGDKNVNPLPIECDAISTVNVPITDSLELNVLMISNAESFHEKQPDYIDRCAVDKCTNSNTAVEVLSSDNCNITNASEEEKSLEITKDEILDDDQQFQEKSGTWQKSSSFIEGNPLQSTHCTFQSPSNAIEERRIGRTDQDYMLASSDEDDIYGHRFPHSTSESSVADVGEMAASQDMTCSAQEVSGLLKSEQLAESWMVYSGPANGILSLVVSEKYIWCLDYKGSLYCSALPVAGLRWQKFEDGVQQVAVSPSGALLWKVEQRSDKGFACGKVTIKGKRHWYEALPQAAFVALSEDTAWIIRTNGDLYLQTGLSVDRPCARAVKVDCPCPLSQITARNHVVWALTEQRGLLFREGVNSFSPEGEAWKCDLISERQALEPVCVTLGDQDTVWTLDASGNLWFRSGVTAKNPQGEDDHWWQVSITDYVVFDHYTLFQTILQATQTVATVAQAPVEKVADKLRMTFWSQQPQGQPSLLGVNSSGVWITSGKNEFHVAKGNLVGTYWHNIVPRGTASTTKWATVSASVSPTAEGNILWISQSRKDLFCLSDLNPPYRPSTVQLPLETEIVHLSACGDAVWALDNQGEVFIRTLSKTCPTGMHWTKLDLSQLGPVTLCSFSCGNQHIWACDTSGVIYFRVGTQPLNPSMMLPAWIMIEPPIQPVGINLIGVYSSPNDKMLWTLDNRCNVYVRVGITEEMPVGVDWEHVPGLQACQLAVSARTVWARCPNGDIARRYGITEKNAAGDYWKKIPGNMAWFTVTPLDELWAVGNTGYLLQRLTKTYSHYPNIPKHDSVLVNSDFEEEWEVI</sequence>
<reference evidence="5" key="1">
    <citation type="journal article" date="2016" name="Nature">
        <title>Genome evolution in the allotetraploid frog Xenopus laevis.</title>
        <authorList>
            <person name="Session A.M."/>
            <person name="Uno Y."/>
            <person name="Kwon T."/>
            <person name="Chapman J.A."/>
            <person name="Toyoda A."/>
            <person name="Takahashi S."/>
            <person name="Fukui A."/>
            <person name="Hikosaka A."/>
            <person name="Suzuki A."/>
            <person name="Kondo M."/>
            <person name="van Heeringen S.J."/>
            <person name="Quigley I."/>
            <person name="Heinz S."/>
            <person name="Ogino H."/>
            <person name="Ochi H."/>
            <person name="Hellsten U."/>
            <person name="Lyons J.B."/>
            <person name="Simakov O."/>
            <person name="Putnam N."/>
            <person name="Stites J."/>
            <person name="Kuroki Y."/>
            <person name="Tanaka T."/>
            <person name="Michiue T."/>
            <person name="Watanabe M."/>
            <person name="Bogdanovic O."/>
            <person name="Lister R."/>
            <person name="Georgiou G."/>
            <person name="Paranjpe S.S."/>
            <person name="van Kruijsbergen I."/>
            <person name="Shu S."/>
            <person name="Carlson J."/>
            <person name="Kinoshita T."/>
            <person name="Ohta Y."/>
            <person name="Mawaribuchi S."/>
            <person name="Jenkins J."/>
            <person name="Grimwood J."/>
            <person name="Schmutz J."/>
            <person name="Mitros T."/>
            <person name="Mozaffari S.V."/>
            <person name="Suzuki Y."/>
            <person name="Haramoto Y."/>
            <person name="Yamamoto T.S."/>
            <person name="Takagi C."/>
            <person name="Heald R."/>
            <person name="Miller K."/>
            <person name="Haudenschild C."/>
            <person name="Kitzman J."/>
            <person name="Nakayama T."/>
            <person name="Izutsu Y."/>
            <person name="Robert J."/>
            <person name="Fortriede J."/>
            <person name="Burns K."/>
            <person name="Lotay V."/>
            <person name="Karimi K."/>
            <person name="Yasuoka Y."/>
            <person name="Dichmann D.S."/>
            <person name="Flajnik M.F."/>
            <person name="Houston D.W."/>
            <person name="Shendure J."/>
            <person name="DuPasquier L."/>
            <person name="Vize P.D."/>
            <person name="Zorn A.M."/>
            <person name="Ito M."/>
            <person name="Marcotte E.M."/>
            <person name="Wallingford J.B."/>
            <person name="Ito Y."/>
            <person name="Asashima M."/>
            <person name="Ueno N."/>
            <person name="Matsuda Y."/>
            <person name="Veenstra G.J."/>
            <person name="Fujiyama A."/>
            <person name="Harland R.M."/>
            <person name="Taira M."/>
            <person name="Rokhsar D.S."/>
        </authorList>
    </citation>
    <scope>NUCLEOTIDE SEQUENCE [LARGE SCALE GENOMIC DNA]</scope>
    <source>
        <strain evidence="5">J</strain>
    </source>
</reference>
<dbReference type="InterPro" id="IPR001680">
    <property type="entry name" value="WD40_rpt"/>
</dbReference>
<evidence type="ECO:0000313" key="4">
    <source>
        <dbReference type="EMBL" id="OCT68406.1"/>
    </source>
</evidence>
<dbReference type="InterPro" id="IPR056499">
    <property type="entry name" value="Beta-prop_HPS5-like"/>
</dbReference>
<name>A0A974C965_XENLA</name>
<evidence type="ECO:0000256" key="1">
    <source>
        <dbReference type="ARBA" id="ARBA00022737"/>
    </source>
</evidence>
<dbReference type="Pfam" id="PF06462">
    <property type="entry name" value="Hyd_WA"/>
    <property type="match status" value="2"/>
</dbReference>
<dbReference type="PANTHER" id="PTHR23287">
    <property type="entry name" value="RUBY-EYE2-LIKE PROTEIN"/>
    <property type="match status" value="1"/>
</dbReference>
<dbReference type="InterPro" id="IPR036322">
    <property type="entry name" value="WD40_repeat_dom_sf"/>
</dbReference>
<gene>
    <name evidence="4" type="ORF">XELAEV_18039705mg</name>
</gene>
<dbReference type="Gene3D" id="2.130.10.10">
    <property type="entry name" value="YVTN repeat-like/Quinoprotein amine dehydrogenase"/>
    <property type="match status" value="1"/>
</dbReference>
<dbReference type="GO" id="GO:0032527">
    <property type="term" value="P:protein exit from endoplasmic reticulum"/>
    <property type="evidence" value="ECO:0007669"/>
    <property type="project" value="TreeGrafter"/>
</dbReference>
<evidence type="ECO:0000256" key="2">
    <source>
        <dbReference type="SAM" id="MobiDB-lite"/>
    </source>
</evidence>
<dbReference type="SMART" id="SM00320">
    <property type="entry name" value="WD40"/>
    <property type="match status" value="2"/>
</dbReference>
<dbReference type="GO" id="GO:0005737">
    <property type="term" value="C:cytoplasm"/>
    <property type="evidence" value="ECO:0007669"/>
    <property type="project" value="GOC"/>
</dbReference>
<feature type="domain" description="HPS5-like beta-propeller" evidence="3">
    <location>
        <begin position="35"/>
        <end position="344"/>
    </location>
</feature>
<dbReference type="EMBL" id="CM004480">
    <property type="protein sequence ID" value="OCT68406.1"/>
    <property type="molecule type" value="Genomic_DNA"/>
</dbReference>
<feature type="compositionally biased region" description="Polar residues" evidence="2">
    <location>
        <begin position="457"/>
        <end position="470"/>
    </location>
</feature>
<dbReference type="PANTHER" id="PTHR23287:SF16">
    <property type="entry name" value="TECTONIN BETA-PROPELLER REPEAT-CONTAINING PROTEIN 2"/>
    <property type="match status" value="1"/>
</dbReference>
<dbReference type="SUPFAM" id="SSF50985">
    <property type="entry name" value="RCC1/BLIP-II"/>
    <property type="match status" value="1"/>
</dbReference>
<protein>
    <recommendedName>
        <fullName evidence="3">HPS5-like beta-propeller domain-containing protein</fullName>
    </recommendedName>
</protein>
<feature type="region of interest" description="Disordered" evidence="2">
    <location>
        <begin position="451"/>
        <end position="470"/>
    </location>
</feature>
<dbReference type="InterPro" id="IPR015943">
    <property type="entry name" value="WD40/YVTN_repeat-like_dom_sf"/>
</dbReference>
<proteinExistence type="predicted"/>
<dbReference type="InterPro" id="IPR009091">
    <property type="entry name" value="RCC1/BLIP-II"/>
</dbReference>
<feature type="region of interest" description="Disordered" evidence="2">
    <location>
        <begin position="489"/>
        <end position="515"/>
    </location>
</feature>
<dbReference type="Proteomes" id="UP000694892">
    <property type="component" value="Chromosome 8L"/>
</dbReference>
<keyword evidence="1" id="KW-0677">Repeat</keyword>
<dbReference type="SMART" id="SM00706">
    <property type="entry name" value="TECPR"/>
    <property type="match status" value="9"/>
</dbReference>
<dbReference type="SUPFAM" id="SSF50978">
    <property type="entry name" value="WD40 repeat-like"/>
    <property type="match status" value="1"/>
</dbReference>